<evidence type="ECO:0000313" key="2">
    <source>
        <dbReference type="Proteomes" id="UP000189670"/>
    </source>
</evidence>
<proteinExistence type="predicted"/>
<comment type="caution">
    <text evidence="1">The sequence shown here is derived from an EMBL/GenBank/DDBJ whole genome shotgun (WGS) entry which is preliminary data.</text>
</comment>
<sequence>MPLEEYIQFMFNTFHLFKNIGDADKHYNNAQEGLDYLHKEIILNPYSNKWKDITKYFVKNSNVSTMLFTSVNNLKK</sequence>
<name>A0A1V1P4R7_9BACT</name>
<accession>A0A1V1P4R7</accession>
<reference evidence="2" key="1">
    <citation type="submission" date="2012-11" db="EMBL/GenBank/DDBJ databases">
        <authorList>
            <person name="Lucero-Rivera Y.E."/>
            <person name="Tovar-Ramirez D."/>
        </authorList>
    </citation>
    <scope>NUCLEOTIDE SEQUENCE [LARGE SCALE GENOMIC DNA]</scope>
    <source>
        <strain evidence="2">Araruama</strain>
    </source>
</reference>
<dbReference type="EMBL" id="ATBP01000561">
    <property type="protein sequence ID" value="ETR69783.1"/>
    <property type="molecule type" value="Genomic_DNA"/>
</dbReference>
<organism evidence="1 2">
    <name type="scientific">Candidatus Magnetoglobus multicellularis str. Araruama</name>
    <dbReference type="NCBI Taxonomy" id="890399"/>
    <lineage>
        <taxon>Bacteria</taxon>
        <taxon>Pseudomonadati</taxon>
        <taxon>Thermodesulfobacteriota</taxon>
        <taxon>Desulfobacteria</taxon>
        <taxon>Desulfobacterales</taxon>
        <taxon>Desulfobacteraceae</taxon>
        <taxon>Candidatus Magnetoglobus</taxon>
    </lineage>
</organism>
<gene>
    <name evidence="1" type="ORF">OMM_09307</name>
</gene>
<evidence type="ECO:0000313" key="1">
    <source>
        <dbReference type="EMBL" id="ETR69783.1"/>
    </source>
</evidence>
<dbReference type="AlphaFoldDB" id="A0A1V1P4R7"/>
<protein>
    <submittedName>
        <fullName evidence="1">Uncharacterized protein</fullName>
    </submittedName>
</protein>
<dbReference type="Proteomes" id="UP000189670">
    <property type="component" value="Unassembled WGS sequence"/>
</dbReference>